<dbReference type="EMBL" id="CAJPEV010001578">
    <property type="protein sequence ID" value="CAG0893367.1"/>
    <property type="molecule type" value="Genomic_DNA"/>
</dbReference>
<evidence type="ECO:0000313" key="5">
    <source>
        <dbReference type="EMBL" id="CAD7247782.1"/>
    </source>
</evidence>
<evidence type="ECO:0000313" key="6">
    <source>
        <dbReference type="Proteomes" id="UP000677054"/>
    </source>
</evidence>
<dbReference type="PROSITE" id="PS50240">
    <property type="entry name" value="TRYPSIN_DOM"/>
    <property type="match status" value="1"/>
</dbReference>
<gene>
    <name evidence="5" type="ORF">DSTB1V02_LOCUS7607</name>
</gene>
<dbReference type="EMBL" id="LR901095">
    <property type="protein sequence ID" value="CAD7247782.1"/>
    <property type="molecule type" value="Genomic_DNA"/>
</dbReference>
<organism evidence="5">
    <name type="scientific">Darwinula stevensoni</name>
    <dbReference type="NCBI Taxonomy" id="69355"/>
    <lineage>
        <taxon>Eukaryota</taxon>
        <taxon>Metazoa</taxon>
        <taxon>Ecdysozoa</taxon>
        <taxon>Arthropoda</taxon>
        <taxon>Crustacea</taxon>
        <taxon>Oligostraca</taxon>
        <taxon>Ostracoda</taxon>
        <taxon>Podocopa</taxon>
        <taxon>Podocopida</taxon>
        <taxon>Darwinulocopina</taxon>
        <taxon>Darwinuloidea</taxon>
        <taxon>Darwinulidae</taxon>
        <taxon>Darwinula</taxon>
    </lineage>
</organism>
<dbReference type="InterPro" id="IPR009003">
    <property type="entry name" value="Peptidase_S1_PA"/>
</dbReference>
<dbReference type="FunFam" id="2.40.10.10:FF:000002">
    <property type="entry name" value="Transmembrane protease serine"/>
    <property type="match status" value="1"/>
</dbReference>
<dbReference type="GO" id="GO:0006508">
    <property type="term" value="P:proteolysis"/>
    <property type="evidence" value="ECO:0007669"/>
    <property type="project" value="InterPro"/>
</dbReference>
<reference evidence="5" key="1">
    <citation type="submission" date="2020-11" db="EMBL/GenBank/DDBJ databases">
        <authorList>
            <person name="Tran Van P."/>
        </authorList>
    </citation>
    <scope>NUCLEOTIDE SEQUENCE</scope>
</reference>
<feature type="domain" description="Peptidase S1" evidence="4">
    <location>
        <begin position="41"/>
        <end position="287"/>
    </location>
</feature>
<accession>A0A7R9A4W9</accession>
<evidence type="ECO:0000256" key="1">
    <source>
        <dbReference type="ARBA" id="ARBA00023157"/>
    </source>
</evidence>
<dbReference type="OrthoDB" id="6339452at2759"/>
<dbReference type="InterPro" id="IPR001254">
    <property type="entry name" value="Trypsin_dom"/>
</dbReference>
<evidence type="ECO:0000256" key="2">
    <source>
        <dbReference type="ARBA" id="ARBA00024195"/>
    </source>
</evidence>
<dbReference type="InterPro" id="IPR033116">
    <property type="entry name" value="TRYPSIN_SER"/>
</dbReference>
<evidence type="ECO:0000259" key="4">
    <source>
        <dbReference type="PROSITE" id="PS50240"/>
    </source>
</evidence>
<evidence type="ECO:0000256" key="3">
    <source>
        <dbReference type="SAM" id="SignalP"/>
    </source>
</evidence>
<dbReference type="Pfam" id="PF00089">
    <property type="entry name" value="Trypsin"/>
    <property type="match status" value="1"/>
</dbReference>
<comment type="similarity">
    <text evidence="2">Belongs to the peptidase S1 family. CLIP subfamily.</text>
</comment>
<name>A0A7R9A4W9_9CRUS</name>
<dbReference type="Gene3D" id="2.40.10.10">
    <property type="entry name" value="Trypsin-like serine proteases"/>
    <property type="match status" value="1"/>
</dbReference>
<sequence>MPSVMYLFLLFLVSPIESFPTQPPEPCPSGRGECRRMKECPAEVAMFNENPSILPSLLCSMDPSGEPMICCNKTSPLPEVTRENTAMRISKAKCHEYQLMLAETKSTDCEYLQQPLITGGTAAEPFEFPHLAYHDIALLRMDNDVPIRSMIYPACLPTDKEIPPPGTPLVVAGWGRLAFGGKRATVLQKVTVPLNDTLECDLTTRFIFVKKNYPNGMKGQVLCAGIEGKDSCQGDSGGPLMLPRNENSCVHYVLGTVSTGAGCGAAGFPGFYTNVPFYLDWIEETVWKNDP</sequence>
<dbReference type="InterPro" id="IPR043504">
    <property type="entry name" value="Peptidase_S1_PA_chymotrypsin"/>
</dbReference>
<dbReference type="AlphaFoldDB" id="A0A7R9A4W9"/>
<dbReference type="SMART" id="SM00020">
    <property type="entry name" value="Tryp_SPc"/>
    <property type="match status" value="1"/>
</dbReference>
<keyword evidence="6" id="KW-1185">Reference proteome</keyword>
<dbReference type="SUPFAM" id="SSF50494">
    <property type="entry name" value="Trypsin-like serine proteases"/>
    <property type="match status" value="1"/>
</dbReference>
<dbReference type="PROSITE" id="PS00135">
    <property type="entry name" value="TRYPSIN_SER"/>
    <property type="match status" value="1"/>
</dbReference>
<dbReference type="CDD" id="cd00190">
    <property type="entry name" value="Tryp_SPc"/>
    <property type="match status" value="1"/>
</dbReference>
<keyword evidence="3" id="KW-0732">Signal</keyword>
<protein>
    <recommendedName>
        <fullName evidence="4">Peptidase S1 domain-containing protein</fullName>
    </recommendedName>
</protein>
<dbReference type="PRINTS" id="PR00722">
    <property type="entry name" value="CHYMOTRYPSIN"/>
</dbReference>
<feature type="signal peptide" evidence="3">
    <location>
        <begin position="1"/>
        <end position="18"/>
    </location>
</feature>
<dbReference type="Proteomes" id="UP000677054">
    <property type="component" value="Unassembled WGS sequence"/>
</dbReference>
<feature type="chain" id="PRO_5036402771" description="Peptidase S1 domain-containing protein" evidence="3">
    <location>
        <begin position="19"/>
        <end position="291"/>
    </location>
</feature>
<dbReference type="PANTHER" id="PTHR24253">
    <property type="entry name" value="TRANSMEMBRANE PROTEASE SERINE"/>
    <property type="match status" value="1"/>
</dbReference>
<dbReference type="GO" id="GO:0004252">
    <property type="term" value="F:serine-type endopeptidase activity"/>
    <property type="evidence" value="ECO:0007669"/>
    <property type="project" value="InterPro"/>
</dbReference>
<keyword evidence="1" id="KW-1015">Disulfide bond</keyword>
<dbReference type="PANTHER" id="PTHR24253:SF95">
    <property type="entry name" value="CLIP DOMAIN-CONTAINING SERINE PROTEASE"/>
    <property type="match status" value="1"/>
</dbReference>
<proteinExistence type="inferred from homology"/>
<dbReference type="InterPro" id="IPR001314">
    <property type="entry name" value="Peptidase_S1A"/>
</dbReference>